<name>A0A8X6NC92_NEPPI</name>
<dbReference type="AlphaFoldDB" id="A0A8X6NC92"/>
<organism evidence="1 2">
    <name type="scientific">Nephila pilipes</name>
    <name type="common">Giant wood spider</name>
    <name type="synonym">Nephila maculata</name>
    <dbReference type="NCBI Taxonomy" id="299642"/>
    <lineage>
        <taxon>Eukaryota</taxon>
        <taxon>Metazoa</taxon>
        <taxon>Ecdysozoa</taxon>
        <taxon>Arthropoda</taxon>
        <taxon>Chelicerata</taxon>
        <taxon>Arachnida</taxon>
        <taxon>Araneae</taxon>
        <taxon>Araneomorphae</taxon>
        <taxon>Entelegynae</taxon>
        <taxon>Araneoidea</taxon>
        <taxon>Nephilidae</taxon>
        <taxon>Nephila</taxon>
    </lineage>
</organism>
<sequence>MHRQSKKLFIKHASNEADSYRIKFEMDELYTRYFSRQTCGMTMSNAQWLFAIVCLVKSHFRMAFAKGKLSFMSQLVCTSFQRQREWFFPSTVDIPDFVKSKGLSS</sequence>
<keyword evidence="2" id="KW-1185">Reference proteome</keyword>
<dbReference type="Proteomes" id="UP000887013">
    <property type="component" value="Unassembled WGS sequence"/>
</dbReference>
<protein>
    <submittedName>
        <fullName evidence="1">Uncharacterized protein</fullName>
    </submittedName>
</protein>
<proteinExistence type="predicted"/>
<accession>A0A8X6NC92</accession>
<dbReference type="EMBL" id="BMAW01007823">
    <property type="protein sequence ID" value="GFT05579.1"/>
    <property type="molecule type" value="Genomic_DNA"/>
</dbReference>
<gene>
    <name evidence="1" type="ORF">NPIL_395041</name>
</gene>
<evidence type="ECO:0000313" key="2">
    <source>
        <dbReference type="Proteomes" id="UP000887013"/>
    </source>
</evidence>
<evidence type="ECO:0000313" key="1">
    <source>
        <dbReference type="EMBL" id="GFT05579.1"/>
    </source>
</evidence>
<reference evidence="1" key="1">
    <citation type="submission" date="2020-08" db="EMBL/GenBank/DDBJ databases">
        <title>Multicomponent nature underlies the extraordinary mechanical properties of spider dragline silk.</title>
        <authorList>
            <person name="Kono N."/>
            <person name="Nakamura H."/>
            <person name="Mori M."/>
            <person name="Yoshida Y."/>
            <person name="Ohtoshi R."/>
            <person name="Malay A.D."/>
            <person name="Moran D.A.P."/>
            <person name="Tomita M."/>
            <person name="Numata K."/>
            <person name="Arakawa K."/>
        </authorList>
    </citation>
    <scope>NUCLEOTIDE SEQUENCE</scope>
</reference>
<comment type="caution">
    <text evidence="1">The sequence shown here is derived from an EMBL/GenBank/DDBJ whole genome shotgun (WGS) entry which is preliminary data.</text>
</comment>